<dbReference type="AlphaFoldDB" id="B0T3M6"/>
<gene>
    <name evidence="3" type="ordered locus">Caul_1783</name>
</gene>
<name>B0T3M6_CAUSK</name>
<evidence type="ECO:0000313" key="3">
    <source>
        <dbReference type="EMBL" id="ABZ70912.1"/>
    </source>
</evidence>
<accession>B0T3M6</accession>
<proteinExistence type="predicted"/>
<dbReference type="OrthoDB" id="7193521at2"/>
<dbReference type="STRING" id="366602.Caul_1783"/>
<organism evidence="3">
    <name type="scientific">Caulobacter sp. (strain K31)</name>
    <dbReference type="NCBI Taxonomy" id="366602"/>
    <lineage>
        <taxon>Bacteria</taxon>
        <taxon>Pseudomonadati</taxon>
        <taxon>Pseudomonadota</taxon>
        <taxon>Alphaproteobacteria</taxon>
        <taxon>Caulobacterales</taxon>
        <taxon>Caulobacteraceae</taxon>
        <taxon>Caulobacter</taxon>
    </lineage>
</organism>
<dbReference type="EMBL" id="CP000927">
    <property type="protein sequence ID" value="ABZ70912.1"/>
    <property type="molecule type" value="Genomic_DNA"/>
</dbReference>
<feature type="region of interest" description="Disordered" evidence="1">
    <location>
        <begin position="45"/>
        <end position="115"/>
    </location>
</feature>
<evidence type="ECO:0000256" key="2">
    <source>
        <dbReference type="SAM" id="Phobius"/>
    </source>
</evidence>
<feature type="compositionally biased region" description="Low complexity" evidence="1">
    <location>
        <begin position="76"/>
        <end position="102"/>
    </location>
</feature>
<dbReference type="HOGENOM" id="CLU_2166453_0_0_5"/>
<sequence length="115" mass="11621" precursor="true">MAKTERKSNPFGWILLGTLVGAIATAGVLLMASAMNVDRGYEDRPSEIRTAADDAATVAASRPTPVSAAPKPEQPAPVATVPAPAAAQPPVDAQMADDAAAAGMTSRAPAEQPTN</sequence>
<dbReference type="KEGG" id="cak:Caul_1783"/>
<feature type="transmembrane region" description="Helical" evidence="2">
    <location>
        <begin position="12"/>
        <end position="34"/>
    </location>
</feature>
<evidence type="ECO:0000256" key="1">
    <source>
        <dbReference type="SAM" id="MobiDB-lite"/>
    </source>
</evidence>
<protein>
    <submittedName>
        <fullName evidence="3">Uncharacterized protein</fullName>
    </submittedName>
</protein>
<keyword evidence="2" id="KW-0472">Membrane</keyword>
<keyword evidence="2" id="KW-1133">Transmembrane helix</keyword>
<keyword evidence="2" id="KW-0812">Transmembrane</keyword>
<reference evidence="3" key="1">
    <citation type="submission" date="2008-01" db="EMBL/GenBank/DDBJ databases">
        <title>Complete sequence of chromosome of Caulobacter sp. K31.</title>
        <authorList>
            <consortium name="US DOE Joint Genome Institute"/>
            <person name="Copeland A."/>
            <person name="Lucas S."/>
            <person name="Lapidus A."/>
            <person name="Barry K."/>
            <person name="Glavina del Rio T."/>
            <person name="Dalin E."/>
            <person name="Tice H."/>
            <person name="Pitluck S."/>
            <person name="Bruce D."/>
            <person name="Goodwin L."/>
            <person name="Thompson L.S."/>
            <person name="Brettin T."/>
            <person name="Detter J.C."/>
            <person name="Han C."/>
            <person name="Schmutz J."/>
            <person name="Larimer F."/>
            <person name="Land M."/>
            <person name="Hauser L."/>
            <person name="Kyrpides N."/>
            <person name="Kim E."/>
            <person name="Stephens C."/>
            <person name="Richardson P."/>
        </authorList>
    </citation>
    <scope>NUCLEOTIDE SEQUENCE [LARGE SCALE GENOMIC DNA]</scope>
    <source>
        <strain evidence="3">K31</strain>
    </source>
</reference>